<accession>A0AAV3Z8L6</accession>
<organism evidence="1 2">
    <name type="scientific">Plakobranchus ocellatus</name>
    <dbReference type="NCBI Taxonomy" id="259542"/>
    <lineage>
        <taxon>Eukaryota</taxon>
        <taxon>Metazoa</taxon>
        <taxon>Spiralia</taxon>
        <taxon>Lophotrochozoa</taxon>
        <taxon>Mollusca</taxon>
        <taxon>Gastropoda</taxon>
        <taxon>Heterobranchia</taxon>
        <taxon>Euthyneura</taxon>
        <taxon>Panpulmonata</taxon>
        <taxon>Sacoglossa</taxon>
        <taxon>Placobranchoidea</taxon>
        <taxon>Plakobranchidae</taxon>
        <taxon>Plakobranchus</taxon>
    </lineage>
</organism>
<dbReference type="AlphaFoldDB" id="A0AAV3Z8L6"/>
<proteinExistence type="predicted"/>
<gene>
    <name evidence="1" type="ORF">PoB_001729300</name>
</gene>
<evidence type="ECO:0000313" key="1">
    <source>
        <dbReference type="EMBL" id="GFN90787.1"/>
    </source>
</evidence>
<reference evidence="1 2" key="1">
    <citation type="journal article" date="2021" name="Elife">
        <title>Chloroplast acquisition without the gene transfer in kleptoplastic sea slugs, Plakobranchus ocellatus.</title>
        <authorList>
            <person name="Maeda T."/>
            <person name="Takahashi S."/>
            <person name="Yoshida T."/>
            <person name="Shimamura S."/>
            <person name="Takaki Y."/>
            <person name="Nagai Y."/>
            <person name="Toyoda A."/>
            <person name="Suzuki Y."/>
            <person name="Arimoto A."/>
            <person name="Ishii H."/>
            <person name="Satoh N."/>
            <person name="Nishiyama T."/>
            <person name="Hasebe M."/>
            <person name="Maruyama T."/>
            <person name="Minagawa J."/>
            <person name="Obokata J."/>
            <person name="Shigenobu S."/>
        </authorList>
    </citation>
    <scope>NUCLEOTIDE SEQUENCE [LARGE SCALE GENOMIC DNA]</scope>
</reference>
<sequence length="129" mass="14663">MLERGLPSLGVRAFKRRRSGGPEGNTKALMMYRVQGLKTCLFAEPNMTLAQFNLDWTRLVSGLKHMDQSVIHHPLEGLTQAARECYRSLVGRIRRILTGFCDRNHRSLPPTWGNVHGGSNVIEKFKENM</sequence>
<name>A0AAV3Z8L6_9GAST</name>
<dbReference type="Proteomes" id="UP000735302">
    <property type="component" value="Unassembled WGS sequence"/>
</dbReference>
<evidence type="ECO:0000313" key="2">
    <source>
        <dbReference type="Proteomes" id="UP000735302"/>
    </source>
</evidence>
<keyword evidence="2" id="KW-1185">Reference proteome</keyword>
<dbReference type="EMBL" id="BLXT01002061">
    <property type="protein sequence ID" value="GFN90787.1"/>
    <property type="molecule type" value="Genomic_DNA"/>
</dbReference>
<protein>
    <submittedName>
        <fullName evidence="1">Uncharacterized protein</fullName>
    </submittedName>
</protein>
<comment type="caution">
    <text evidence="1">The sequence shown here is derived from an EMBL/GenBank/DDBJ whole genome shotgun (WGS) entry which is preliminary data.</text>
</comment>